<sequence>MLTKSQQLTLVRIELLQDFYLHQQAHTKELLSVAEEGHQRGKGWGVKLEGEGHRGSLKASYPVQRKAGNSRM</sequence>
<keyword evidence="3" id="KW-1185">Reference proteome</keyword>
<dbReference type="AlphaFoldDB" id="A0ABD3Q063"/>
<organism evidence="2 3">
    <name type="scientific">Cyclotella cryptica</name>
    <dbReference type="NCBI Taxonomy" id="29204"/>
    <lineage>
        <taxon>Eukaryota</taxon>
        <taxon>Sar</taxon>
        <taxon>Stramenopiles</taxon>
        <taxon>Ochrophyta</taxon>
        <taxon>Bacillariophyta</taxon>
        <taxon>Coscinodiscophyceae</taxon>
        <taxon>Thalassiosirophycidae</taxon>
        <taxon>Stephanodiscales</taxon>
        <taxon>Stephanodiscaceae</taxon>
        <taxon>Cyclotella</taxon>
    </lineage>
</organism>
<gene>
    <name evidence="2" type="ORF">HJC23_003834</name>
</gene>
<comment type="caution">
    <text evidence="2">The sequence shown here is derived from an EMBL/GenBank/DDBJ whole genome shotgun (WGS) entry which is preliminary data.</text>
</comment>
<evidence type="ECO:0000313" key="2">
    <source>
        <dbReference type="EMBL" id="KAL3793324.1"/>
    </source>
</evidence>
<proteinExistence type="predicted"/>
<accession>A0ABD3Q063</accession>
<evidence type="ECO:0000313" key="3">
    <source>
        <dbReference type="Proteomes" id="UP001516023"/>
    </source>
</evidence>
<name>A0ABD3Q063_9STRA</name>
<reference evidence="2 3" key="1">
    <citation type="journal article" date="2020" name="G3 (Bethesda)">
        <title>Improved Reference Genome for Cyclotella cryptica CCMP332, a Model for Cell Wall Morphogenesis, Salinity Adaptation, and Lipid Production in Diatoms (Bacillariophyta).</title>
        <authorList>
            <person name="Roberts W.R."/>
            <person name="Downey K.M."/>
            <person name="Ruck E.C."/>
            <person name="Traller J.C."/>
            <person name="Alverson A.J."/>
        </authorList>
    </citation>
    <scope>NUCLEOTIDE SEQUENCE [LARGE SCALE GENOMIC DNA]</scope>
    <source>
        <strain evidence="2 3">CCMP332</strain>
    </source>
</reference>
<dbReference type="EMBL" id="JABMIG020000092">
    <property type="protein sequence ID" value="KAL3793324.1"/>
    <property type="molecule type" value="Genomic_DNA"/>
</dbReference>
<feature type="region of interest" description="Disordered" evidence="1">
    <location>
        <begin position="44"/>
        <end position="72"/>
    </location>
</feature>
<evidence type="ECO:0000256" key="1">
    <source>
        <dbReference type="SAM" id="MobiDB-lite"/>
    </source>
</evidence>
<protein>
    <submittedName>
        <fullName evidence="2">Uncharacterized protein</fullName>
    </submittedName>
</protein>
<dbReference type="Proteomes" id="UP001516023">
    <property type="component" value="Unassembled WGS sequence"/>
</dbReference>